<protein>
    <submittedName>
        <fullName evidence="2">Uncharacterized protein</fullName>
    </submittedName>
</protein>
<name>A0A7E4W992_PANRE</name>
<dbReference type="AlphaFoldDB" id="A0A7E4W992"/>
<reference evidence="2" key="2">
    <citation type="submission" date="2020-10" db="UniProtKB">
        <authorList>
            <consortium name="WormBaseParasite"/>
        </authorList>
    </citation>
    <scope>IDENTIFICATION</scope>
</reference>
<sequence length="49" mass="5541">MNMDEKVKAAAFNLLKVFLKAKPDCINGTRIPSFILKDLDSKDTLLCRN</sequence>
<keyword evidence="1" id="KW-1185">Reference proteome</keyword>
<dbReference type="Proteomes" id="UP000492821">
    <property type="component" value="Unassembled WGS sequence"/>
</dbReference>
<evidence type="ECO:0000313" key="1">
    <source>
        <dbReference type="Proteomes" id="UP000492821"/>
    </source>
</evidence>
<evidence type="ECO:0000313" key="2">
    <source>
        <dbReference type="WBParaSite" id="Pan_g8570.t1"/>
    </source>
</evidence>
<dbReference type="WBParaSite" id="Pan_g8570.t1">
    <property type="protein sequence ID" value="Pan_g8570.t1"/>
    <property type="gene ID" value="Pan_g8570"/>
</dbReference>
<accession>A0A7E4W992</accession>
<reference evidence="1" key="1">
    <citation type="journal article" date="2013" name="Genetics">
        <title>The draft genome and transcriptome of Panagrellus redivivus are shaped by the harsh demands of a free-living lifestyle.</title>
        <authorList>
            <person name="Srinivasan J."/>
            <person name="Dillman A.R."/>
            <person name="Macchietto M.G."/>
            <person name="Heikkinen L."/>
            <person name="Lakso M."/>
            <person name="Fracchia K.M."/>
            <person name="Antoshechkin I."/>
            <person name="Mortazavi A."/>
            <person name="Wong G."/>
            <person name="Sternberg P.W."/>
        </authorList>
    </citation>
    <scope>NUCLEOTIDE SEQUENCE [LARGE SCALE GENOMIC DNA]</scope>
    <source>
        <strain evidence="1">MT8872</strain>
    </source>
</reference>
<organism evidence="1 2">
    <name type="scientific">Panagrellus redivivus</name>
    <name type="common">Microworm</name>
    <dbReference type="NCBI Taxonomy" id="6233"/>
    <lineage>
        <taxon>Eukaryota</taxon>
        <taxon>Metazoa</taxon>
        <taxon>Ecdysozoa</taxon>
        <taxon>Nematoda</taxon>
        <taxon>Chromadorea</taxon>
        <taxon>Rhabditida</taxon>
        <taxon>Tylenchina</taxon>
        <taxon>Panagrolaimomorpha</taxon>
        <taxon>Panagrolaimoidea</taxon>
        <taxon>Panagrolaimidae</taxon>
        <taxon>Panagrellus</taxon>
    </lineage>
</organism>
<proteinExistence type="predicted"/>